<dbReference type="InterPro" id="IPR013655">
    <property type="entry name" value="PAS_fold_3"/>
</dbReference>
<dbReference type="Gene3D" id="3.30.450.20">
    <property type="entry name" value="PAS domain"/>
    <property type="match status" value="1"/>
</dbReference>
<dbReference type="EMBL" id="CP029550">
    <property type="protein sequence ID" value="AWN41671.1"/>
    <property type="molecule type" value="Genomic_DNA"/>
</dbReference>
<dbReference type="Pfam" id="PF08447">
    <property type="entry name" value="PAS_3"/>
    <property type="match status" value="1"/>
</dbReference>
<evidence type="ECO:0000259" key="2">
    <source>
        <dbReference type="Pfam" id="PF08447"/>
    </source>
</evidence>
<dbReference type="KEGG" id="mets:DK389_15595"/>
<dbReference type="Gene3D" id="2.10.70.100">
    <property type="match status" value="1"/>
</dbReference>
<dbReference type="SUPFAM" id="SSF55785">
    <property type="entry name" value="PYP-like sensor domain (PAS domain)"/>
    <property type="match status" value="1"/>
</dbReference>
<evidence type="ECO:0000313" key="3">
    <source>
        <dbReference type="EMBL" id="AWN41671.1"/>
    </source>
</evidence>
<proteinExistence type="predicted"/>
<gene>
    <name evidence="3" type="ORF">DK389_15595</name>
</gene>
<feature type="domain" description="PAS fold-3" evidence="2">
    <location>
        <begin position="139"/>
        <end position="221"/>
    </location>
</feature>
<evidence type="ECO:0000313" key="4">
    <source>
        <dbReference type="Proteomes" id="UP000245926"/>
    </source>
</evidence>
<dbReference type="InterPro" id="IPR035965">
    <property type="entry name" value="PAS-like_dom_sf"/>
</dbReference>
<reference evidence="4" key="1">
    <citation type="submission" date="2018-05" db="EMBL/GenBank/DDBJ databases">
        <title>Complete Genome Sequence of Methylobacterium sp. 17SD2-17.</title>
        <authorList>
            <person name="Srinivasan S."/>
        </authorList>
    </citation>
    <scope>NUCLEOTIDE SEQUENCE [LARGE SCALE GENOMIC DNA]</scope>
    <source>
        <strain evidence="4">17SD2-17</strain>
    </source>
</reference>
<name>A0A2U8W7S2_9HYPH</name>
<dbReference type="Proteomes" id="UP000245926">
    <property type="component" value="Chromosome"/>
</dbReference>
<accession>A0A2U8W7S2</accession>
<keyword evidence="4" id="KW-1185">Reference proteome</keyword>
<evidence type="ECO:0000256" key="1">
    <source>
        <dbReference type="SAM" id="MobiDB-lite"/>
    </source>
</evidence>
<dbReference type="OrthoDB" id="3782725at2"/>
<organism evidence="3 4">
    <name type="scientific">Methylobacterium durans</name>
    <dbReference type="NCBI Taxonomy" id="2202825"/>
    <lineage>
        <taxon>Bacteria</taxon>
        <taxon>Pseudomonadati</taxon>
        <taxon>Pseudomonadota</taxon>
        <taxon>Alphaproteobacteria</taxon>
        <taxon>Hyphomicrobiales</taxon>
        <taxon>Methylobacteriaceae</taxon>
        <taxon>Methylobacterium</taxon>
    </lineage>
</organism>
<feature type="compositionally biased region" description="Basic residues" evidence="1">
    <location>
        <begin position="13"/>
        <end position="26"/>
    </location>
</feature>
<protein>
    <recommendedName>
        <fullName evidence="2">PAS fold-3 domain-containing protein</fullName>
    </recommendedName>
</protein>
<feature type="region of interest" description="Disordered" evidence="1">
    <location>
        <begin position="1"/>
        <end position="100"/>
    </location>
</feature>
<sequence length="230" mass="24624">MDQPGAAGQPGRRWGHGGSRRVRRGYRGLPPARGAGPARLVDDGPGQCQQPLVLDDSPARREYGGPGQPLPPGRDHRPSGSGDPVPARRRRGGRHREGLRPAVTVSDLAFSSPRFLALIEGIGLTGSWSCTFAGDEQVWSDGRYHLLGLEPGGIRPNYEALRGFVHHEDRPAIETAAQIMQSGVLQNSTFRIVRPDDSVRTLSSRAEVLVSPAGRPIGASGLVLDITSAR</sequence>
<dbReference type="AlphaFoldDB" id="A0A2U8W7S2"/>